<dbReference type="EMBL" id="JAGTPG010000002">
    <property type="protein sequence ID" value="MBR8640029.1"/>
    <property type="molecule type" value="Genomic_DNA"/>
</dbReference>
<feature type="region of interest" description="Disordered" evidence="1">
    <location>
        <begin position="1"/>
        <end position="46"/>
    </location>
</feature>
<organism evidence="2 3">
    <name type="scientific">Streptomyces tuirus</name>
    <dbReference type="NCBI Taxonomy" id="68278"/>
    <lineage>
        <taxon>Bacteria</taxon>
        <taxon>Bacillati</taxon>
        <taxon>Actinomycetota</taxon>
        <taxon>Actinomycetes</taxon>
        <taxon>Kitasatosporales</taxon>
        <taxon>Streptomycetaceae</taxon>
        <taxon>Streptomyces</taxon>
    </lineage>
</organism>
<dbReference type="AlphaFoldDB" id="A0A941FAU5"/>
<reference evidence="2 3" key="1">
    <citation type="submission" date="2021-04" db="EMBL/GenBank/DDBJ databases">
        <title>Characterization of the biosynthetic gene cluster of new lipopeptides with antitumor activity in the genome of the marine Streptomyces PHM034.</title>
        <authorList>
            <person name="Ceniceros A."/>
            <person name="Canedo L."/>
            <person name="Mendez C."/>
            <person name="Olano C."/>
            <person name="Schleissner C."/>
            <person name="Cuevas C."/>
            <person name="De La Calle F."/>
            <person name="Salas J.A."/>
        </authorList>
    </citation>
    <scope>NUCLEOTIDE SEQUENCE [LARGE SCALE GENOMIC DNA]</scope>
    <source>
        <strain evidence="2 3">PHM034</strain>
    </source>
</reference>
<keyword evidence="3" id="KW-1185">Reference proteome</keyword>
<dbReference type="Proteomes" id="UP000682308">
    <property type="component" value="Unassembled WGS sequence"/>
</dbReference>
<sequence>MSQVTISTRPKKTPPSAASPPLSIHTNSTTRCTSMPDASARSRLAETARTAVPIRVFCRSAAMPRSTTTASTVTVRSRGVMPAGPRPIALWMSYWA</sequence>
<proteinExistence type="predicted"/>
<comment type="caution">
    <text evidence="2">The sequence shown here is derived from an EMBL/GenBank/DDBJ whole genome shotgun (WGS) entry which is preliminary data.</text>
</comment>
<evidence type="ECO:0000313" key="3">
    <source>
        <dbReference type="Proteomes" id="UP000682308"/>
    </source>
</evidence>
<evidence type="ECO:0000313" key="2">
    <source>
        <dbReference type="EMBL" id="MBR8640029.1"/>
    </source>
</evidence>
<accession>A0A941FAU5</accession>
<protein>
    <submittedName>
        <fullName evidence="2">Uncharacterized protein</fullName>
    </submittedName>
</protein>
<name>A0A941FAU5_9ACTN</name>
<gene>
    <name evidence="2" type="ORF">KEF29_13820</name>
</gene>
<evidence type="ECO:0000256" key="1">
    <source>
        <dbReference type="SAM" id="MobiDB-lite"/>
    </source>
</evidence>
<feature type="compositionally biased region" description="Polar residues" evidence="1">
    <location>
        <begin position="24"/>
        <end position="33"/>
    </location>
</feature>